<dbReference type="AlphaFoldDB" id="A0A2A2SCQ2"/>
<keyword evidence="2" id="KW-1185">Reference proteome</keyword>
<protein>
    <submittedName>
        <fullName evidence="1">Uncharacterized protein</fullName>
    </submittedName>
</protein>
<comment type="caution">
    <text evidence="1">The sequence shown here is derived from an EMBL/GenBank/DDBJ whole genome shotgun (WGS) entry which is preliminary data.</text>
</comment>
<dbReference type="EMBL" id="NSLI01000004">
    <property type="protein sequence ID" value="PAX06970.1"/>
    <property type="molecule type" value="Genomic_DNA"/>
</dbReference>
<gene>
    <name evidence="1" type="ORF">CKY28_12950</name>
</gene>
<proteinExistence type="predicted"/>
<reference evidence="2" key="1">
    <citation type="submission" date="2017-09" db="EMBL/GenBank/DDBJ databases">
        <authorList>
            <person name="Feng G."/>
            <person name="Zhu H."/>
        </authorList>
    </citation>
    <scope>NUCLEOTIDE SEQUENCE [LARGE SCALE GENOMIC DNA]</scope>
    <source>
        <strain evidence="2">1PNM-20</strain>
    </source>
</reference>
<organism evidence="1 2">
    <name type="scientific">Sphingomonas lenta</name>
    <dbReference type="NCBI Taxonomy" id="1141887"/>
    <lineage>
        <taxon>Bacteria</taxon>
        <taxon>Pseudomonadati</taxon>
        <taxon>Pseudomonadota</taxon>
        <taxon>Alphaproteobacteria</taxon>
        <taxon>Sphingomonadales</taxon>
        <taxon>Sphingomonadaceae</taxon>
        <taxon>Sphingomonas</taxon>
    </lineage>
</organism>
<dbReference type="RefSeq" id="WP_095998795.1">
    <property type="nucleotide sequence ID" value="NZ_NSLI01000004.1"/>
</dbReference>
<accession>A0A2A2SCQ2</accession>
<name>A0A2A2SCQ2_9SPHN</name>
<dbReference type="OrthoDB" id="7556837at2"/>
<evidence type="ECO:0000313" key="1">
    <source>
        <dbReference type="EMBL" id="PAX06970.1"/>
    </source>
</evidence>
<sequence>MTGIDRISAAPSPLGVSAAPNAGAREAAAGAIGTVGDRVLAWVDASARTDGAGRQAWAAATGGDAAFRPDARELARGGDVYGLGDLAAGIARDLGGTPAQEGALRRSLEDFTREAVVQLAGLAGAPGDRQVAGVRDALEAAGNADAPDGVDGVIARLDAAAAMLARQNHS</sequence>
<evidence type="ECO:0000313" key="2">
    <source>
        <dbReference type="Proteomes" id="UP000218151"/>
    </source>
</evidence>
<dbReference type="Proteomes" id="UP000218151">
    <property type="component" value="Unassembled WGS sequence"/>
</dbReference>